<protein>
    <submittedName>
        <fullName evidence="1">Tail tape measure protein</fullName>
    </submittedName>
</protein>
<accession>A0ABS7J2B1</accession>
<dbReference type="EMBL" id="JAIGNO010000002">
    <property type="protein sequence ID" value="MBX7481466.1"/>
    <property type="molecule type" value="Genomic_DNA"/>
</dbReference>
<keyword evidence="2" id="KW-1185">Reference proteome</keyword>
<proteinExistence type="predicted"/>
<evidence type="ECO:0000313" key="2">
    <source>
        <dbReference type="Proteomes" id="UP000755104"/>
    </source>
</evidence>
<dbReference type="RefSeq" id="WP_221555427.1">
    <property type="nucleotide sequence ID" value="NZ_JAIGNO010000002.1"/>
</dbReference>
<reference evidence="1 2" key="1">
    <citation type="submission" date="2021-08" db="EMBL/GenBank/DDBJ databases">
        <title>Comparative Genomics Analysis of the Genus Qipengyuania Reveals Extensive Genetic Diversity and Metabolic Versatility, Including the Description of Fifteen Novel Species.</title>
        <authorList>
            <person name="Liu Y."/>
        </authorList>
    </citation>
    <scope>NUCLEOTIDE SEQUENCE [LARGE SCALE GENOMIC DNA]</scope>
    <source>
        <strain evidence="1 2">6D47A</strain>
    </source>
</reference>
<dbReference type="Proteomes" id="UP000755104">
    <property type="component" value="Unassembled WGS sequence"/>
</dbReference>
<gene>
    <name evidence="1" type="ORF">K3174_02920</name>
</gene>
<comment type="caution">
    <text evidence="1">The sequence shown here is derived from an EMBL/GenBank/DDBJ whole genome shotgun (WGS) entry which is preliminary data.</text>
</comment>
<sequence>MDDDIDELIVAVRADTQAFGADMRALRSSFDTTLLDGFERAGTVLERGLLSAIRKGSLGFDDLKRVASGALDQIAAQALQLGLDRLFGGAGGGDLGGAIGGAVGALFGLPGRATGGIVSPERPYLVGERGPELFVPASAGRVEANAGTASAREVRVAINLTSPRGTGAPVAMQRSARQVASAVRRVLAT</sequence>
<evidence type="ECO:0000313" key="1">
    <source>
        <dbReference type="EMBL" id="MBX7481466.1"/>
    </source>
</evidence>
<name>A0ABS7J2B1_9SPHN</name>
<organism evidence="1 2">
    <name type="scientific">Qipengyuania qiaonensis</name>
    <dbReference type="NCBI Taxonomy" id="2867240"/>
    <lineage>
        <taxon>Bacteria</taxon>
        <taxon>Pseudomonadati</taxon>
        <taxon>Pseudomonadota</taxon>
        <taxon>Alphaproteobacteria</taxon>
        <taxon>Sphingomonadales</taxon>
        <taxon>Erythrobacteraceae</taxon>
        <taxon>Qipengyuania</taxon>
    </lineage>
</organism>